<dbReference type="SMART" id="SM00493">
    <property type="entry name" value="TOPRIM"/>
    <property type="match status" value="1"/>
</dbReference>
<keyword evidence="3 12" id="KW-0808">Transferase</keyword>
<keyword evidence="11 12" id="KW-0804">Transcription</keyword>
<dbReference type="Gene3D" id="3.90.980.10">
    <property type="entry name" value="DNA primase, catalytic core, N-terminal domain"/>
    <property type="match status" value="1"/>
</dbReference>
<dbReference type="Pfam" id="PF01807">
    <property type="entry name" value="Zn_ribbon_DnaG"/>
    <property type="match status" value="1"/>
</dbReference>
<dbReference type="GO" id="GO:0005737">
    <property type="term" value="C:cytoplasm"/>
    <property type="evidence" value="ECO:0007669"/>
    <property type="project" value="TreeGrafter"/>
</dbReference>
<evidence type="ECO:0000256" key="12">
    <source>
        <dbReference type="HAMAP-Rule" id="MF_00974"/>
    </source>
</evidence>
<comment type="subunit">
    <text evidence="12">Monomer. Interacts with DnaB.</text>
</comment>
<dbReference type="GO" id="GO:0008270">
    <property type="term" value="F:zinc ion binding"/>
    <property type="evidence" value="ECO:0007669"/>
    <property type="project" value="UniProtKB-UniRule"/>
</dbReference>
<evidence type="ECO:0000259" key="15">
    <source>
        <dbReference type="PROSITE" id="PS50880"/>
    </source>
</evidence>
<feature type="domain" description="Toprim" evidence="15">
    <location>
        <begin position="238"/>
        <end position="322"/>
    </location>
</feature>
<reference evidence="16 17" key="1">
    <citation type="submission" date="2018-10" db="EMBL/GenBank/DDBJ databases">
        <title>Propagation and draft genome sequences of three atypical Erhlichia ruminantium isolates.</title>
        <authorList>
            <person name="Liebenberg J."/>
            <person name="Steyn H."/>
            <person name="Josemans A."/>
            <person name="Zweygarth E."/>
        </authorList>
    </citation>
    <scope>NUCLEOTIDE SEQUENCE [LARGE SCALE GENOMIC DNA]</scope>
    <source>
        <strain evidence="16 17">Omatjenne</strain>
    </source>
</reference>
<dbReference type="InterPro" id="IPR037068">
    <property type="entry name" value="DNA_primase_core_N_sf"/>
</dbReference>
<evidence type="ECO:0000256" key="8">
    <source>
        <dbReference type="ARBA" id="ARBA00022833"/>
    </source>
</evidence>
<gene>
    <name evidence="12 16" type="primary">dnaG</name>
    <name evidence="16" type="ORF">EDL80_01785</name>
</gene>
<comment type="catalytic activity">
    <reaction evidence="12">
        <text>ssDNA + n NTP = ssDNA/pppN(pN)n-1 hybrid + (n-1) diphosphate.</text>
        <dbReference type="EC" id="2.7.7.101"/>
    </reaction>
</comment>
<evidence type="ECO:0000256" key="1">
    <source>
        <dbReference type="ARBA" id="ARBA00022478"/>
    </source>
</evidence>
<dbReference type="GO" id="GO:0003677">
    <property type="term" value="F:DNA binding"/>
    <property type="evidence" value="ECO:0007669"/>
    <property type="project" value="UniProtKB-KW"/>
</dbReference>
<dbReference type="NCBIfam" id="TIGR01391">
    <property type="entry name" value="dnaG"/>
    <property type="match status" value="1"/>
</dbReference>
<dbReference type="Gene3D" id="3.40.1360.10">
    <property type="match status" value="1"/>
</dbReference>
<keyword evidence="5 12" id="KW-0235">DNA replication</keyword>
<dbReference type="InterPro" id="IPR002694">
    <property type="entry name" value="Znf_CHC2"/>
</dbReference>
<dbReference type="GO" id="GO:0000428">
    <property type="term" value="C:DNA-directed RNA polymerase complex"/>
    <property type="evidence" value="ECO:0007669"/>
    <property type="project" value="UniProtKB-KW"/>
</dbReference>
<evidence type="ECO:0000313" key="16">
    <source>
        <dbReference type="EMBL" id="QGR03321.1"/>
    </source>
</evidence>
<dbReference type="PIRSF" id="PIRSF002811">
    <property type="entry name" value="DnaG"/>
    <property type="match status" value="1"/>
</dbReference>
<dbReference type="PANTHER" id="PTHR30313">
    <property type="entry name" value="DNA PRIMASE"/>
    <property type="match status" value="1"/>
</dbReference>
<dbReference type="CDD" id="cd03364">
    <property type="entry name" value="TOPRIM_DnaG_primases"/>
    <property type="match status" value="1"/>
</dbReference>
<evidence type="ECO:0000256" key="4">
    <source>
        <dbReference type="ARBA" id="ARBA00022695"/>
    </source>
</evidence>
<dbReference type="PROSITE" id="PS50880">
    <property type="entry name" value="TOPRIM"/>
    <property type="match status" value="1"/>
</dbReference>
<feature type="zinc finger region" description="CHC2-type" evidence="12 14">
    <location>
        <begin position="34"/>
        <end position="58"/>
    </location>
</feature>
<evidence type="ECO:0000256" key="2">
    <source>
        <dbReference type="ARBA" id="ARBA00022515"/>
    </source>
</evidence>
<keyword evidence="9" id="KW-0460">Magnesium</keyword>
<dbReference type="SMART" id="SM00400">
    <property type="entry name" value="ZnF_CHCC"/>
    <property type="match status" value="1"/>
</dbReference>
<dbReference type="PANTHER" id="PTHR30313:SF2">
    <property type="entry name" value="DNA PRIMASE"/>
    <property type="match status" value="1"/>
</dbReference>
<comment type="function">
    <text evidence="12 13">RNA polymerase that catalyzes the synthesis of short RNA molecules used as primers for DNA polymerase during DNA replication.</text>
</comment>
<evidence type="ECO:0000256" key="10">
    <source>
        <dbReference type="ARBA" id="ARBA00023125"/>
    </source>
</evidence>
<evidence type="ECO:0000256" key="14">
    <source>
        <dbReference type="PIRSR" id="PIRSR002811-1"/>
    </source>
</evidence>
<dbReference type="AlphaFoldDB" id="A0AAE6QB28"/>
<dbReference type="InterPro" id="IPR006295">
    <property type="entry name" value="DNA_primase_DnaG"/>
</dbReference>
<evidence type="ECO:0000256" key="3">
    <source>
        <dbReference type="ARBA" id="ARBA00022679"/>
    </source>
</evidence>
<dbReference type="InterPro" id="IPR034151">
    <property type="entry name" value="TOPRIM_DnaG_bac"/>
</dbReference>
<dbReference type="SUPFAM" id="SSF57783">
    <property type="entry name" value="Zinc beta-ribbon"/>
    <property type="match status" value="1"/>
</dbReference>
<dbReference type="GO" id="GO:0003899">
    <property type="term" value="F:DNA-directed RNA polymerase activity"/>
    <property type="evidence" value="ECO:0007669"/>
    <property type="project" value="UniProtKB-UniRule"/>
</dbReference>
<dbReference type="Proteomes" id="UP000422822">
    <property type="component" value="Chromosome"/>
</dbReference>
<name>A0AAE6QB28_EHRRU</name>
<keyword evidence="8 12" id="KW-0862">Zinc</keyword>
<comment type="domain">
    <text evidence="12">Contains an N-terminal zinc-binding domain, a central core domain that contains the primase activity, and a C-terminal DnaB-binding domain.</text>
</comment>
<dbReference type="InterPro" id="IPR013264">
    <property type="entry name" value="DNAG_N"/>
</dbReference>
<organism evidence="16 17">
    <name type="scientific">Ehrlichia ruminantium</name>
    <name type="common">heartwater rickettsia</name>
    <name type="synonym">Cowdria ruminantium</name>
    <dbReference type="NCBI Taxonomy" id="779"/>
    <lineage>
        <taxon>Bacteria</taxon>
        <taxon>Pseudomonadati</taxon>
        <taxon>Pseudomonadota</taxon>
        <taxon>Alphaproteobacteria</taxon>
        <taxon>Rickettsiales</taxon>
        <taxon>Anaplasmataceae</taxon>
        <taxon>Ehrlichia</taxon>
    </lineage>
</organism>
<dbReference type="FunFam" id="3.90.580.10:FF:000001">
    <property type="entry name" value="DNA primase"/>
    <property type="match status" value="1"/>
</dbReference>
<dbReference type="SUPFAM" id="SSF56731">
    <property type="entry name" value="DNA primase core"/>
    <property type="match status" value="1"/>
</dbReference>
<evidence type="ECO:0000256" key="9">
    <source>
        <dbReference type="ARBA" id="ARBA00022842"/>
    </source>
</evidence>
<dbReference type="EC" id="2.7.7.101" evidence="12"/>
<sequence>MSIVDLIKSKVKLSDVVSQRVKLTKRGSNIIGLCPFHSEKTPSFTVSDEKGLYYCFGCGVSGDVIQFICDIHALDFKGAVNYLAEMYSIDIPQHVDNQTSLIYLLNEATIWFEKQLYSNGFALEYLKSRKITDITIKKFRLGYAPAHGLIKHLLSEGFNIDDIKKAGLSNKNNQDYFYNRIMFPICNSVGNVIGFGGRSIVDVGQGPKYLNSRGSVFFQKRESLYAAHFAIREAKKNGRIIVVEGYMDVIMLHQLGVGNVVGLLGTSMTSEHLMYLWEISSEVIIWMDGDVAGKMASVKIASLSLSLIRSGCIVKFVNVDTGGDPYDVCINEGINGVAAVLDSAKLLSEFIWDYELSQVVSGNSIMPEQCSVLDARMKYYSSKISDSNVARYYKKYFYTQIRDLQQYSNGKHQVFDDTNLMKRLAIDNLGNMTAESFSREYNQLKVIHIIMEFPELLDDPVIFDQFAKFHISNDILYKLQQHILNIKIALCDSVISKDILLLELQKESLNSSIEYVFKKMEGFRYNVVLSKTHNLEISKKEIEKIMLSDQLQYIQKEILNLRVQGNDSLAEKLSHQAQSIDLRLRELWEY</sequence>
<evidence type="ECO:0000313" key="17">
    <source>
        <dbReference type="Proteomes" id="UP000422822"/>
    </source>
</evidence>
<keyword evidence="7 12" id="KW-0863">Zinc-finger</keyword>
<evidence type="ECO:0000256" key="6">
    <source>
        <dbReference type="ARBA" id="ARBA00022723"/>
    </source>
</evidence>
<keyword evidence="1 12" id="KW-0240">DNA-directed RNA polymerase</keyword>
<proteinExistence type="inferred from homology"/>
<dbReference type="RefSeq" id="WP_158406498.1">
    <property type="nucleotide sequence ID" value="NZ_CP033454.1"/>
</dbReference>
<dbReference type="GO" id="GO:0006269">
    <property type="term" value="P:DNA replication, synthesis of primer"/>
    <property type="evidence" value="ECO:0007669"/>
    <property type="project" value="UniProtKB-UniRule"/>
</dbReference>
<dbReference type="InterPro" id="IPR030846">
    <property type="entry name" value="DnaG_bac"/>
</dbReference>
<evidence type="ECO:0000256" key="7">
    <source>
        <dbReference type="ARBA" id="ARBA00022771"/>
    </source>
</evidence>
<dbReference type="InterPro" id="IPR006171">
    <property type="entry name" value="TOPRIM_dom"/>
</dbReference>
<evidence type="ECO:0000256" key="13">
    <source>
        <dbReference type="PIRNR" id="PIRNR002811"/>
    </source>
</evidence>
<accession>A0AAE6QB28</accession>
<comment type="similarity">
    <text evidence="12 13">Belongs to the DnaG primase family.</text>
</comment>
<keyword evidence="6 12" id="KW-0479">Metal-binding</keyword>
<dbReference type="Pfam" id="PF13662">
    <property type="entry name" value="Toprim_4"/>
    <property type="match status" value="1"/>
</dbReference>
<dbReference type="EMBL" id="CP033455">
    <property type="protein sequence ID" value="QGR03321.1"/>
    <property type="molecule type" value="Genomic_DNA"/>
</dbReference>
<evidence type="ECO:0000256" key="11">
    <source>
        <dbReference type="ARBA" id="ARBA00023163"/>
    </source>
</evidence>
<dbReference type="InterPro" id="IPR050219">
    <property type="entry name" value="DnaG_primase"/>
</dbReference>
<keyword evidence="4 12" id="KW-0548">Nucleotidyltransferase</keyword>
<protein>
    <recommendedName>
        <fullName evidence="12 13">DNA primase</fullName>
        <ecNumber evidence="12">2.7.7.101</ecNumber>
    </recommendedName>
</protein>
<keyword evidence="2 12" id="KW-0639">Primosome</keyword>
<dbReference type="HAMAP" id="MF_00974">
    <property type="entry name" value="DNA_primase_DnaG"/>
    <property type="match status" value="1"/>
</dbReference>
<dbReference type="Pfam" id="PF08275">
    <property type="entry name" value="DNAG_N"/>
    <property type="match status" value="1"/>
</dbReference>
<keyword evidence="17" id="KW-1185">Reference proteome</keyword>
<keyword evidence="10 12" id="KW-0238">DNA-binding</keyword>
<dbReference type="InterPro" id="IPR036977">
    <property type="entry name" value="DNA_primase_Znf_CHC2"/>
</dbReference>
<dbReference type="GO" id="GO:1990077">
    <property type="term" value="C:primosome complex"/>
    <property type="evidence" value="ECO:0007669"/>
    <property type="project" value="UniProtKB-KW"/>
</dbReference>
<evidence type="ECO:0000256" key="5">
    <source>
        <dbReference type="ARBA" id="ARBA00022705"/>
    </source>
</evidence>
<dbReference type="Gene3D" id="3.90.580.10">
    <property type="entry name" value="Zinc finger, CHC2-type domain"/>
    <property type="match status" value="1"/>
</dbReference>
<comment type="cofactor">
    <cofactor evidence="12 13 14">
        <name>Zn(2+)</name>
        <dbReference type="ChEBI" id="CHEBI:29105"/>
    </cofactor>
    <text evidence="12 13 14">Binds 1 zinc ion per monomer.</text>
</comment>